<dbReference type="RefSeq" id="WP_052814135.1">
    <property type="nucleotide sequence ID" value="NZ_CP022723.1"/>
</dbReference>
<evidence type="ECO:0000256" key="1">
    <source>
        <dbReference type="SAM" id="MobiDB-lite"/>
    </source>
</evidence>
<comment type="caution">
    <text evidence="2">The sequence shown here is derived from an EMBL/GenBank/DDBJ whole genome shotgun (WGS) entry which is preliminary data.</text>
</comment>
<dbReference type="PATRIC" id="fig|1681.46.peg.1519"/>
<evidence type="ECO:0000313" key="3">
    <source>
        <dbReference type="Proteomes" id="UP000070092"/>
    </source>
</evidence>
<dbReference type="AlphaFoldDB" id="A0A0H2P867"/>
<accession>A0A0H2P867</accession>
<gene>
    <name evidence="2" type="ORF">HMPREF3196_00779</name>
</gene>
<dbReference type="Proteomes" id="UP000070092">
    <property type="component" value="Unassembled WGS sequence"/>
</dbReference>
<reference evidence="2 3" key="1">
    <citation type="submission" date="2016-01" db="EMBL/GenBank/DDBJ databases">
        <authorList>
            <person name="Oliw E.H."/>
        </authorList>
    </citation>
    <scope>NUCLEOTIDE SEQUENCE [LARGE SCALE GENOMIC DNA]</scope>
    <source>
        <strain evidence="2 3">MJR8628B</strain>
    </source>
</reference>
<feature type="region of interest" description="Disordered" evidence="1">
    <location>
        <begin position="158"/>
        <end position="177"/>
    </location>
</feature>
<sequence length="208" mass="23636">MNVTGHEARIIQARQGWTITRDNGATILSRRSPLGERFSVRAEDDETIRQAVRRHAVGFDPASHVRDLIREPRPDWPGHADIGALTADARAIQTMIRRLDHALTTDPTGDERRELRESACAQIADYWRSIARGKAPATTGRETRRAVLDHMADALRGQWKTGRRERARDERLESQSPLPLLKAGEPDRLIEAHEYMLDMLWPDHDTTA</sequence>
<protein>
    <submittedName>
        <fullName evidence="2">Uncharacterized protein</fullName>
    </submittedName>
</protein>
<dbReference type="EMBL" id="LRPO01000022">
    <property type="protein sequence ID" value="KWZ81921.1"/>
    <property type="molecule type" value="Genomic_DNA"/>
</dbReference>
<feature type="compositionally biased region" description="Basic and acidic residues" evidence="1">
    <location>
        <begin position="162"/>
        <end position="173"/>
    </location>
</feature>
<evidence type="ECO:0000313" key="2">
    <source>
        <dbReference type="EMBL" id="KWZ81921.1"/>
    </source>
</evidence>
<name>A0A0H2P867_BIFBI</name>
<organism evidence="2 3">
    <name type="scientific">Bifidobacterium bifidum</name>
    <dbReference type="NCBI Taxonomy" id="1681"/>
    <lineage>
        <taxon>Bacteria</taxon>
        <taxon>Bacillati</taxon>
        <taxon>Actinomycetota</taxon>
        <taxon>Actinomycetes</taxon>
        <taxon>Bifidobacteriales</taxon>
        <taxon>Bifidobacteriaceae</taxon>
        <taxon>Bifidobacterium</taxon>
    </lineage>
</organism>
<proteinExistence type="predicted"/>